<organism evidence="5 6">
    <name type="scientific">Paenibacillus hodogayensis</name>
    <dbReference type="NCBI Taxonomy" id="279208"/>
    <lineage>
        <taxon>Bacteria</taxon>
        <taxon>Bacillati</taxon>
        <taxon>Bacillota</taxon>
        <taxon>Bacilli</taxon>
        <taxon>Bacillales</taxon>
        <taxon>Paenibacillaceae</taxon>
        <taxon>Paenibacillus</taxon>
    </lineage>
</organism>
<dbReference type="Gene3D" id="1.10.10.10">
    <property type="entry name" value="Winged helix-like DNA-binding domain superfamily/Winged helix DNA-binding domain"/>
    <property type="match status" value="1"/>
</dbReference>
<proteinExistence type="predicted"/>
<evidence type="ECO:0000313" key="6">
    <source>
        <dbReference type="Proteomes" id="UP001589619"/>
    </source>
</evidence>
<dbReference type="CDD" id="cd00090">
    <property type="entry name" value="HTH_ARSR"/>
    <property type="match status" value="1"/>
</dbReference>
<gene>
    <name evidence="5" type="ORF">ACFFNY_26405</name>
</gene>
<dbReference type="PANTHER" id="PTHR33204:SF18">
    <property type="entry name" value="TRANSCRIPTIONAL REGULATORY PROTEIN"/>
    <property type="match status" value="1"/>
</dbReference>
<comment type="caution">
    <text evidence="5">The sequence shown here is derived from an EMBL/GenBank/DDBJ whole genome shotgun (WGS) entry which is preliminary data.</text>
</comment>
<dbReference type="PANTHER" id="PTHR33204">
    <property type="entry name" value="TRANSCRIPTIONAL REGULATOR, MARR FAMILY"/>
    <property type="match status" value="1"/>
</dbReference>
<protein>
    <submittedName>
        <fullName evidence="5">Winged helix-turn-helix transcriptional regulator</fullName>
    </submittedName>
</protein>
<dbReference type="PROSITE" id="PS51118">
    <property type="entry name" value="HTH_HXLR"/>
    <property type="match status" value="1"/>
</dbReference>
<keyword evidence="1" id="KW-0805">Transcription regulation</keyword>
<evidence type="ECO:0000256" key="1">
    <source>
        <dbReference type="ARBA" id="ARBA00023015"/>
    </source>
</evidence>
<dbReference type="InterPro" id="IPR036388">
    <property type="entry name" value="WH-like_DNA-bd_sf"/>
</dbReference>
<dbReference type="InterPro" id="IPR036390">
    <property type="entry name" value="WH_DNA-bd_sf"/>
</dbReference>
<reference evidence="5 6" key="1">
    <citation type="submission" date="2024-09" db="EMBL/GenBank/DDBJ databases">
        <authorList>
            <person name="Sun Q."/>
            <person name="Mori K."/>
        </authorList>
    </citation>
    <scope>NUCLEOTIDE SEQUENCE [LARGE SCALE GENOMIC DNA]</scope>
    <source>
        <strain evidence="5 6">JCM 12520</strain>
    </source>
</reference>
<accession>A0ABV5W3I7</accession>
<evidence type="ECO:0000259" key="4">
    <source>
        <dbReference type="PROSITE" id="PS51118"/>
    </source>
</evidence>
<feature type="domain" description="HTH hxlR-type" evidence="4">
    <location>
        <begin position="9"/>
        <end position="107"/>
    </location>
</feature>
<dbReference type="EMBL" id="JBHMAG010000018">
    <property type="protein sequence ID" value="MFB9755124.1"/>
    <property type="molecule type" value="Genomic_DNA"/>
</dbReference>
<dbReference type="InterPro" id="IPR002577">
    <property type="entry name" value="HTH_HxlR"/>
</dbReference>
<evidence type="ECO:0000256" key="2">
    <source>
        <dbReference type="ARBA" id="ARBA00023125"/>
    </source>
</evidence>
<sequence>MKDRYDLPCNIAQTLNIIGDRWTLLIIHEVLVGRTTFNEIKKSLEGVSSRLLSERLKYLEEAGLIVSRLYSEHPPRYEYTATESGQALEHVFHSLVLWGREHLQKCYKKLVHQTCGHEVSIAYYCSHCDTHVTDLKVTELSASESAPAPTPVG</sequence>
<dbReference type="Pfam" id="PF01638">
    <property type="entry name" value="HxlR"/>
    <property type="match status" value="1"/>
</dbReference>
<keyword evidence="2" id="KW-0238">DNA-binding</keyword>
<dbReference type="InterPro" id="IPR011991">
    <property type="entry name" value="ArsR-like_HTH"/>
</dbReference>
<keyword evidence="6" id="KW-1185">Reference proteome</keyword>
<name>A0ABV5W3I7_9BACL</name>
<dbReference type="SUPFAM" id="SSF46785">
    <property type="entry name" value="Winged helix' DNA-binding domain"/>
    <property type="match status" value="1"/>
</dbReference>
<keyword evidence="3" id="KW-0804">Transcription</keyword>
<dbReference type="RefSeq" id="WP_344907581.1">
    <property type="nucleotide sequence ID" value="NZ_BAAAYO010000006.1"/>
</dbReference>
<dbReference type="Proteomes" id="UP001589619">
    <property type="component" value="Unassembled WGS sequence"/>
</dbReference>
<evidence type="ECO:0000313" key="5">
    <source>
        <dbReference type="EMBL" id="MFB9755124.1"/>
    </source>
</evidence>
<evidence type="ECO:0000256" key="3">
    <source>
        <dbReference type="ARBA" id="ARBA00023163"/>
    </source>
</evidence>